<keyword evidence="2" id="KW-1185">Reference proteome</keyword>
<name>A0ABS2DRN5_9BURK</name>
<evidence type="ECO:0000313" key="1">
    <source>
        <dbReference type="EMBL" id="MBM6703997.1"/>
    </source>
</evidence>
<dbReference type="Proteomes" id="UP000715095">
    <property type="component" value="Unassembled WGS sequence"/>
</dbReference>
<dbReference type="RefSeq" id="WP_205102465.1">
    <property type="nucleotide sequence ID" value="NZ_JACJJC010000007.1"/>
</dbReference>
<organism evidence="1 2">
    <name type="scientific">Sutterella massiliensis</name>
    <dbReference type="NCBI Taxonomy" id="1816689"/>
    <lineage>
        <taxon>Bacteria</taxon>
        <taxon>Pseudomonadati</taxon>
        <taxon>Pseudomonadota</taxon>
        <taxon>Betaproteobacteria</taxon>
        <taxon>Burkholderiales</taxon>
        <taxon>Sutterellaceae</taxon>
        <taxon>Sutterella</taxon>
    </lineage>
</organism>
<protein>
    <submittedName>
        <fullName evidence="1">Uncharacterized protein</fullName>
    </submittedName>
</protein>
<evidence type="ECO:0000313" key="2">
    <source>
        <dbReference type="Proteomes" id="UP000715095"/>
    </source>
</evidence>
<accession>A0ABS2DRN5</accession>
<dbReference type="EMBL" id="JACJJC010000007">
    <property type="protein sequence ID" value="MBM6703997.1"/>
    <property type="molecule type" value="Genomic_DNA"/>
</dbReference>
<sequence length="92" mass="10705">MAQLPKNLDDAAMDRLMRGLSPDALRALHAVSEMRNRPPEDVLRDEIRRYIEDKLPPVDVEGIIHAMADRFYQLGYFCGTAKRLLREWNQHS</sequence>
<gene>
    <name evidence="1" type="ORF">H6A60_05795</name>
</gene>
<proteinExistence type="predicted"/>
<reference evidence="1 2" key="1">
    <citation type="journal article" date="2021" name="Sci. Rep.">
        <title>The distribution of antibiotic resistance genes in chicken gut microbiota commensals.</title>
        <authorList>
            <person name="Juricova H."/>
            <person name="Matiasovicova J."/>
            <person name="Kubasova T."/>
            <person name="Cejkova D."/>
            <person name="Rychlik I."/>
        </authorList>
    </citation>
    <scope>NUCLEOTIDE SEQUENCE [LARGE SCALE GENOMIC DNA]</scope>
    <source>
        <strain evidence="1 2">An829</strain>
    </source>
</reference>
<comment type="caution">
    <text evidence="1">The sequence shown here is derived from an EMBL/GenBank/DDBJ whole genome shotgun (WGS) entry which is preliminary data.</text>
</comment>